<dbReference type="Proteomes" id="UP001189429">
    <property type="component" value="Unassembled WGS sequence"/>
</dbReference>
<sequence length="1296" mass="139476">MAKFMDVIEAGAPAASGEERAAVTQKRAGPGIARQDKAASGWWFGSEVGAGQTWARNPEMTEVPPLRGWRCPSDGPVQEHVICRKPVVAPSPHVAWLRPKVKEEGIVKEEAPGGPGLADAGAVGGEARKRRISLAAASCGPGRATQAATAWGDAVDLSSSAARLPELEAPRNGFWMSPGEVFQVCDERCDADDGITYLKLADGRGWVFDYRPGVGLMCSPKLDDEDDPAPAMKRNAVMAKKEEEEVERTTDAVARIGLEAEDALKASRAARAAGRGAAGDEALAEAVRRLLAARSLGLERALALLAGSRAAGGGAGPLSFEDEEAILSDGLRTLLGCVRDELLLWGGPADAAPPEEGAGRASEAAAASEAGHAAAAGAAAPLLPCKEEPHQDGAATNFGGERGLQRWAERVHALAGGPRHQVRGMYTLAADFTSPLRSVLDHLVVRVPASDSGGDAALLQHCRDFVRGRILEGHAAGILDEIDWDDEPLPAPLAPAAARKRSKDVQAALSAKSGVIGVAAEIAGGALREAIAGVAVRLFKYVLNDYYEEFCTQVHDWVSAKLRVVPHADQDEGGRLQVQVLREVYTSHVIPDEMLALWNCGTWRLVHAVAPGVDDVAARPGLLRRFVDFLVRTLLRPESHPTLTRFFTFRGVVDQMLTMHFVDMPKNAFVLLRRASMVLQLTGGVEALTCAEPKPGALPTVVVLAKGAAHEVVNERLQRLLSTMCKDQELDAGAAAGVLFGTAVDLIVRFDVFKAYPFQLCYLCRAWFPQTYTTHILRLLHGPAGKLDVGVTFQLYSLAWATGDEMSAIRWFASEPVQDFLQRTCQEALATSLPAERRHAEAKRWETSKVTNIATQFGRVGDSDPDEDDTAARRLAYIEEHADELESQRAALVAAAEREYESLLLACRVPLTRAQWAQWLDENMEQFAEKMQSAPGRRRARNHRLRARPGLPLPAARVGPEVDQWKPCETQWGVILERRSGWHGIHVRPNRKHMFFLYTLAGRTYAIDMEPFLTGAVLTYNILEDFDVAAAILPLAVLEDAYTDADVLGVFRFRVRGGPAPGGGFLLAAEAPEGDEEAGDGAGLETCPKDLGLDGDGGSSEDDLPGLSDSSRVVDTDADSTPEGSSVGSDSASESGGEPAGSDAPLAVDLEDLPGLGSEEVAGGRRPPLWDNGFFYIPDNTGNPDVKIVMHEGWSHPPPGGMGDKNRSKTLTPAHYGESRDDPVRSVIVLRCWMLWRAGSNGWSAAHPGRARDFAEEAGRLQREIQDLQPLAGGLLGHPRADARLREWVPDIVAQL</sequence>
<dbReference type="EMBL" id="CAUYUJ010016993">
    <property type="protein sequence ID" value="CAK0870746.1"/>
    <property type="molecule type" value="Genomic_DNA"/>
</dbReference>
<proteinExistence type="predicted"/>
<evidence type="ECO:0000256" key="1">
    <source>
        <dbReference type="SAM" id="MobiDB-lite"/>
    </source>
</evidence>
<feature type="region of interest" description="Disordered" evidence="1">
    <location>
        <begin position="1072"/>
        <end position="1150"/>
    </location>
</feature>
<evidence type="ECO:0000313" key="3">
    <source>
        <dbReference type="Proteomes" id="UP001189429"/>
    </source>
</evidence>
<name>A0ABN9VDD7_9DINO</name>
<feature type="compositionally biased region" description="Low complexity" evidence="1">
    <location>
        <begin position="1122"/>
        <end position="1144"/>
    </location>
</feature>
<accession>A0ABN9VDD7</accession>
<keyword evidence="3" id="KW-1185">Reference proteome</keyword>
<evidence type="ECO:0000313" key="2">
    <source>
        <dbReference type="EMBL" id="CAK0870746.1"/>
    </source>
</evidence>
<reference evidence="2" key="1">
    <citation type="submission" date="2023-10" db="EMBL/GenBank/DDBJ databases">
        <authorList>
            <person name="Chen Y."/>
            <person name="Shah S."/>
            <person name="Dougan E. K."/>
            <person name="Thang M."/>
            <person name="Chan C."/>
        </authorList>
    </citation>
    <scope>NUCLEOTIDE SEQUENCE [LARGE SCALE GENOMIC DNA]</scope>
</reference>
<protein>
    <submittedName>
        <fullName evidence="2">Uncharacterized protein</fullName>
    </submittedName>
</protein>
<organism evidence="2 3">
    <name type="scientific">Prorocentrum cordatum</name>
    <dbReference type="NCBI Taxonomy" id="2364126"/>
    <lineage>
        <taxon>Eukaryota</taxon>
        <taxon>Sar</taxon>
        <taxon>Alveolata</taxon>
        <taxon>Dinophyceae</taxon>
        <taxon>Prorocentrales</taxon>
        <taxon>Prorocentraceae</taxon>
        <taxon>Prorocentrum</taxon>
    </lineage>
</organism>
<gene>
    <name evidence="2" type="ORF">PCOR1329_LOCUS56768</name>
</gene>
<comment type="caution">
    <text evidence="2">The sequence shown here is derived from an EMBL/GenBank/DDBJ whole genome shotgun (WGS) entry which is preliminary data.</text>
</comment>